<organism evidence="2 3">
    <name type="scientific">Amycolatopsis thermophila</name>
    <dbReference type="NCBI Taxonomy" id="206084"/>
    <lineage>
        <taxon>Bacteria</taxon>
        <taxon>Bacillati</taxon>
        <taxon>Actinomycetota</taxon>
        <taxon>Actinomycetes</taxon>
        <taxon>Pseudonocardiales</taxon>
        <taxon>Pseudonocardiaceae</taxon>
        <taxon>Amycolatopsis</taxon>
    </lineage>
</organism>
<feature type="transmembrane region" description="Helical" evidence="1">
    <location>
        <begin position="148"/>
        <end position="166"/>
    </location>
</feature>
<sequence>MAGVTIELFTGADGGVAVWMFAAFVVTFAITRVVVRMIRAGRGPFRDTTVGSVHVHHHVYGIFLILIAGAGEFVYRPGPPWVQVLAAVFGAGAALTLDEFALWLHLDDVYWAREGRKSVDAVLIATVIGAFLVLGARPFEDTAGEGRVAFAVTIATQLALAFVAIFKGKIASGLIGIVVPFVAVVAAVRLAKPASPWARSRYRPGSRRLQRAETRFSRKRWESVKDLLAGAPSEGRT</sequence>
<evidence type="ECO:0000256" key="1">
    <source>
        <dbReference type="SAM" id="Phobius"/>
    </source>
</evidence>
<keyword evidence="1" id="KW-0812">Transmembrane</keyword>
<protein>
    <recommendedName>
        <fullName evidence="4">Integral membrane protein</fullName>
    </recommendedName>
</protein>
<feature type="transmembrane region" description="Helical" evidence="1">
    <location>
        <begin position="55"/>
        <end position="75"/>
    </location>
</feature>
<feature type="transmembrane region" description="Helical" evidence="1">
    <location>
        <begin position="173"/>
        <end position="191"/>
    </location>
</feature>
<feature type="transmembrane region" description="Helical" evidence="1">
    <location>
        <begin position="81"/>
        <end position="106"/>
    </location>
</feature>
<keyword evidence="1" id="KW-0472">Membrane</keyword>
<gene>
    <name evidence="2" type="ORF">FB470_001616</name>
</gene>
<reference evidence="2 3" key="1">
    <citation type="submission" date="2023-07" db="EMBL/GenBank/DDBJ databases">
        <title>Sequencing the genomes of 1000 actinobacteria strains.</title>
        <authorList>
            <person name="Klenk H.-P."/>
        </authorList>
    </citation>
    <scope>NUCLEOTIDE SEQUENCE [LARGE SCALE GENOMIC DNA]</scope>
    <source>
        <strain evidence="2 3">DSM 45805</strain>
    </source>
</reference>
<dbReference type="EMBL" id="JAUSUT010000001">
    <property type="protein sequence ID" value="MDQ0377622.1"/>
    <property type="molecule type" value="Genomic_DNA"/>
</dbReference>
<name>A0ABU0EQQ9_9PSEU</name>
<proteinExistence type="predicted"/>
<evidence type="ECO:0000313" key="2">
    <source>
        <dbReference type="EMBL" id="MDQ0377622.1"/>
    </source>
</evidence>
<feature type="transmembrane region" description="Helical" evidence="1">
    <location>
        <begin position="118"/>
        <end position="136"/>
    </location>
</feature>
<dbReference type="RefSeq" id="WP_306990111.1">
    <property type="nucleotide sequence ID" value="NZ_JAUSUT010000001.1"/>
</dbReference>
<keyword evidence="1" id="KW-1133">Transmembrane helix</keyword>
<feature type="transmembrane region" description="Helical" evidence="1">
    <location>
        <begin position="16"/>
        <end position="35"/>
    </location>
</feature>
<dbReference type="Proteomes" id="UP001229651">
    <property type="component" value="Unassembled WGS sequence"/>
</dbReference>
<evidence type="ECO:0000313" key="3">
    <source>
        <dbReference type="Proteomes" id="UP001229651"/>
    </source>
</evidence>
<evidence type="ECO:0008006" key="4">
    <source>
        <dbReference type="Google" id="ProtNLM"/>
    </source>
</evidence>
<keyword evidence="3" id="KW-1185">Reference proteome</keyword>
<comment type="caution">
    <text evidence="2">The sequence shown here is derived from an EMBL/GenBank/DDBJ whole genome shotgun (WGS) entry which is preliminary data.</text>
</comment>
<accession>A0ABU0EQQ9</accession>